<name>A0ABN4IMW3_THEA5</name>
<reference evidence="2" key="1">
    <citation type="journal article" date="2015" name="PLoS ONE">
        <title>Complete Genome Sequence of Thermus aquaticus Y51MC23.</title>
        <authorList>
            <person name="Brumm P.J."/>
            <person name="Monsma S."/>
            <person name="Keough B."/>
            <person name="Jasinovica S."/>
            <person name="Ferguson E."/>
            <person name="Schoenfeld T."/>
            <person name="Lodes M."/>
            <person name="Mead D.A."/>
        </authorList>
    </citation>
    <scope>NUCLEOTIDE SEQUENCE [LARGE SCALE GENOMIC DNA]</scope>
    <source>
        <strain evidence="2">BAA-2747 / Y51MC23</strain>
    </source>
</reference>
<evidence type="ECO:0008006" key="3">
    <source>
        <dbReference type="Google" id="ProtNLM"/>
    </source>
</evidence>
<dbReference type="RefSeq" id="WP_003048862.1">
    <property type="nucleotide sequence ID" value="NZ_CP010826.1"/>
</dbReference>
<keyword evidence="1" id="KW-0614">Plasmid</keyword>
<keyword evidence="2" id="KW-1185">Reference proteome</keyword>
<sequence length="502" mass="57653">MADLWTHAVRLDRAVRTDGVAQARVALEDYEGAKGLVQRIWLGEWGKNLRETVRSRGEEVVPARVLLGYLRGYFLYRDIPENDQAFWPHFLEDLGLRGKRLPSLDQYNRLWDALNWHPETRPKLKFFADGSRDFVGTLDAVFHFRALRLAALKSALVQYRETGQVPEEAKPYQKILERLSQALDLLLAEEEPPGLEDQEAVLGFLREAGLHLGEPNPVRLLFYRSPGALRDLYQKLKGRPSSKKRFRHPQVRVEVLSAPRELSEIQAALEPGPLVEGWRVYGKVVLEDGRFRRFYWTPRYSREGEPLPEEVRLVFPEGEEVRFRLHHKAFGLRFGVARWRLGERLPYRTLGFDQERYPLRFYLASGGGFVTSPEDLKPDLEALHGEGPYKDELIVEVRVDGHSEGWRRLAILPVEVEPGMEIWVSEEGLHVRTDPLGLPARLRVWAGEAFIGETLAKGDGALAVPKALVPLKVEVSLGNELRTWEMAPKGWPMRWWRLGLGF</sequence>
<dbReference type="Proteomes" id="UP000058660">
    <property type="component" value="Plasmid pTA78"/>
</dbReference>
<accession>A0ABN4IMW3</accession>
<protein>
    <recommendedName>
        <fullName evidence="3">Transcription antiterminator BglG</fullName>
    </recommendedName>
</protein>
<evidence type="ECO:0000313" key="2">
    <source>
        <dbReference type="Proteomes" id="UP000058660"/>
    </source>
</evidence>
<evidence type="ECO:0000313" key="1">
    <source>
        <dbReference type="EMBL" id="ALJ92341.1"/>
    </source>
</evidence>
<proteinExistence type="predicted"/>
<organism evidence="1 2">
    <name type="scientific">Thermus aquaticus (strain ATCC BAA-2747 / Y51MC23)</name>
    <dbReference type="NCBI Taxonomy" id="498848"/>
    <lineage>
        <taxon>Bacteria</taxon>
        <taxon>Thermotogati</taxon>
        <taxon>Deinococcota</taxon>
        <taxon>Deinococci</taxon>
        <taxon>Thermales</taxon>
        <taxon>Thermaceae</taxon>
        <taxon>Thermus</taxon>
    </lineage>
</organism>
<gene>
    <name evidence="1" type="ORF">TO73_2820</name>
</gene>
<geneLocation type="plasmid" evidence="1 2">
    <name>pTA78</name>
</geneLocation>
<dbReference type="EMBL" id="CP010826">
    <property type="protein sequence ID" value="ALJ92341.1"/>
    <property type="molecule type" value="Genomic_DNA"/>
</dbReference>